<feature type="non-terminal residue" evidence="3">
    <location>
        <position position="424"/>
    </location>
</feature>
<evidence type="ECO:0000259" key="2">
    <source>
        <dbReference type="Pfam" id="PF15420"/>
    </source>
</evidence>
<name>A0A3B0RSM3_9ZZZZ</name>
<feature type="domain" description="Alpha/beta-hydrolase catalytic" evidence="1">
    <location>
        <begin position="325"/>
        <end position="421"/>
    </location>
</feature>
<dbReference type="InterPro" id="IPR027787">
    <property type="entry name" value="Alpha/beta-hydrolase_catalytic"/>
</dbReference>
<feature type="domain" description="Alpha/beta-hydrolase N-terminal" evidence="2">
    <location>
        <begin position="192"/>
        <end position="304"/>
    </location>
</feature>
<dbReference type="InterPro" id="IPR027788">
    <property type="entry name" value="Alpha/beta-hydrolase_N_dom"/>
</dbReference>
<reference evidence="3" key="1">
    <citation type="submission" date="2018-06" db="EMBL/GenBank/DDBJ databases">
        <authorList>
            <person name="Zhirakovskaya E."/>
        </authorList>
    </citation>
    <scope>NUCLEOTIDE SEQUENCE</scope>
</reference>
<evidence type="ECO:0000313" key="3">
    <source>
        <dbReference type="EMBL" id="VAV95167.1"/>
    </source>
</evidence>
<protein>
    <submittedName>
        <fullName evidence="3">Uncharacterized protein</fullName>
    </submittedName>
</protein>
<dbReference type="Pfam" id="PF15420">
    <property type="entry name" value="Abhydrolase_9_N"/>
    <property type="match status" value="1"/>
</dbReference>
<dbReference type="AlphaFoldDB" id="A0A3B0RSM3"/>
<gene>
    <name evidence="3" type="ORF">MNBD_ACTINO01-2297</name>
</gene>
<dbReference type="EMBL" id="UOEI01000140">
    <property type="protein sequence ID" value="VAV95167.1"/>
    <property type="molecule type" value="Genomic_DNA"/>
</dbReference>
<sequence>MADRTKRVLQKTGTGAVKLTVAAANRFNPVTSDPSAPLKTVAVFDAFGPSLMPRASMHQGVAAGAAILTAQMVGQGVDAAVRRIVPASSPYTVRAGARAVMAMAGFALAKIPQSDDESTVMASARTAGRLVMAASVGGVVYESGTELRSRYPASGPLRPIVIGLGAFGGALLYSDKLLGRRQDLIKRWSDEDAPASLPASIGIALGIATFGRVVGRGFVSSRSVTANFFGDDPLRHLIGRTVNAAVWAGSAAALYSAGVGYIARANERIEPAYSKVPENEFVSGGPASRSPFDELGLQGRRYVSDVVTPDLIEETFDEPAVAHPIRAYIGYNSEPLYSTGRAEMALEELDRLGAFDRKYLLLFSPTGTGWVDQTMIESAEILSRGDIATCCIQYGRSPSFLAVQKVALGRQQFRQLLWGVTQRL</sequence>
<dbReference type="Pfam" id="PF10081">
    <property type="entry name" value="Abhydrolase_9"/>
    <property type="match status" value="1"/>
</dbReference>
<proteinExistence type="predicted"/>
<organism evidence="3">
    <name type="scientific">hydrothermal vent metagenome</name>
    <dbReference type="NCBI Taxonomy" id="652676"/>
    <lineage>
        <taxon>unclassified sequences</taxon>
        <taxon>metagenomes</taxon>
        <taxon>ecological metagenomes</taxon>
    </lineage>
</organism>
<evidence type="ECO:0000259" key="1">
    <source>
        <dbReference type="Pfam" id="PF10081"/>
    </source>
</evidence>
<accession>A0A3B0RSM3</accession>